<dbReference type="EMBL" id="BMQL01000018">
    <property type="protein sequence ID" value="GGR15501.1"/>
    <property type="molecule type" value="Genomic_DNA"/>
</dbReference>
<proteinExistence type="predicted"/>
<organism evidence="1 2">
    <name type="scientific">Deinococcus ruber</name>
    <dbReference type="NCBI Taxonomy" id="1848197"/>
    <lineage>
        <taxon>Bacteria</taxon>
        <taxon>Thermotogati</taxon>
        <taxon>Deinococcota</taxon>
        <taxon>Deinococci</taxon>
        <taxon>Deinococcales</taxon>
        <taxon>Deinococcaceae</taxon>
        <taxon>Deinococcus</taxon>
    </lineage>
</organism>
<dbReference type="Proteomes" id="UP000603865">
    <property type="component" value="Unassembled WGS sequence"/>
</dbReference>
<reference evidence="1" key="1">
    <citation type="journal article" date="2014" name="Int. J. Syst. Evol. Microbiol.">
        <title>Complete genome sequence of Corynebacterium casei LMG S-19264T (=DSM 44701T), isolated from a smear-ripened cheese.</title>
        <authorList>
            <consortium name="US DOE Joint Genome Institute (JGI-PGF)"/>
            <person name="Walter F."/>
            <person name="Albersmeier A."/>
            <person name="Kalinowski J."/>
            <person name="Ruckert C."/>
        </authorList>
    </citation>
    <scope>NUCLEOTIDE SEQUENCE</scope>
    <source>
        <strain evidence="1">JCM 31311</strain>
    </source>
</reference>
<name>A0A918F8H0_9DEIO</name>
<accession>A0A918F8H0</accession>
<evidence type="ECO:0000313" key="2">
    <source>
        <dbReference type="Proteomes" id="UP000603865"/>
    </source>
</evidence>
<keyword evidence="2" id="KW-1185">Reference proteome</keyword>
<gene>
    <name evidence="1" type="ORF">GCM10008957_30300</name>
</gene>
<protein>
    <submittedName>
        <fullName evidence="1">Uncharacterized protein</fullName>
    </submittedName>
</protein>
<evidence type="ECO:0000313" key="1">
    <source>
        <dbReference type="EMBL" id="GGR15501.1"/>
    </source>
</evidence>
<reference evidence="1" key="2">
    <citation type="submission" date="2020-09" db="EMBL/GenBank/DDBJ databases">
        <authorList>
            <person name="Sun Q."/>
            <person name="Ohkuma M."/>
        </authorList>
    </citation>
    <scope>NUCLEOTIDE SEQUENCE</scope>
    <source>
        <strain evidence="1">JCM 31311</strain>
    </source>
</reference>
<dbReference type="AlphaFoldDB" id="A0A918F8H0"/>
<sequence>MGSGVAAGVASAVDVAVDGKALVRVKPLAWLDSRAEDTKPYDPLGVFAVWPAVVVPELLTSSALEVVPALLTSPVGVVGAALAVLLSAVGAEGAAEACALLDTNAAGAACGVAAGG</sequence>
<comment type="caution">
    <text evidence="1">The sequence shown here is derived from an EMBL/GenBank/DDBJ whole genome shotgun (WGS) entry which is preliminary data.</text>
</comment>